<evidence type="ECO:0000256" key="5">
    <source>
        <dbReference type="ARBA" id="ARBA00022989"/>
    </source>
</evidence>
<dbReference type="PANTHER" id="PTHR22926:SF3">
    <property type="entry name" value="UNDECAPRENYL-PHOSPHATE ALPHA-N-ACETYLGLUCOSAMINYL 1-PHOSPHATE TRANSFERASE"/>
    <property type="match status" value="1"/>
</dbReference>
<comment type="caution">
    <text evidence="9">The sequence shown here is derived from an EMBL/GenBank/DDBJ whole genome shotgun (WGS) entry which is preliminary data.</text>
</comment>
<feature type="transmembrane region" description="Helical" evidence="8">
    <location>
        <begin position="218"/>
        <end position="239"/>
    </location>
</feature>
<dbReference type="InterPro" id="IPR018480">
    <property type="entry name" value="PNAcMuramoyl-5peptid_Trfase_CS"/>
</dbReference>
<evidence type="ECO:0000256" key="7">
    <source>
        <dbReference type="SAM" id="MobiDB-lite"/>
    </source>
</evidence>
<proteinExistence type="predicted"/>
<feature type="region of interest" description="Disordered" evidence="7">
    <location>
        <begin position="368"/>
        <end position="416"/>
    </location>
</feature>
<feature type="transmembrane region" description="Helical" evidence="8">
    <location>
        <begin position="50"/>
        <end position="69"/>
    </location>
</feature>
<dbReference type="PANTHER" id="PTHR22926">
    <property type="entry name" value="PHOSPHO-N-ACETYLMURAMOYL-PENTAPEPTIDE-TRANSFERASE"/>
    <property type="match status" value="1"/>
</dbReference>
<dbReference type="CDD" id="cd06853">
    <property type="entry name" value="GT_WecA_like"/>
    <property type="match status" value="1"/>
</dbReference>
<dbReference type="Pfam" id="PF00953">
    <property type="entry name" value="Glycos_transf_4"/>
    <property type="match status" value="1"/>
</dbReference>
<feature type="transmembrane region" description="Helical" evidence="8">
    <location>
        <begin position="328"/>
        <end position="346"/>
    </location>
</feature>
<evidence type="ECO:0000256" key="3">
    <source>
        <dbReference type="ARBA" id="ARBA00022679"/>
    </source>
</evidence>
<keyword evidence="2" id="KW-1003">Cell membrane</keyword>
<dbReference type="InterPro" id="IPR000715">
    <property type="entry name" value="Glycosyl_transferase_4"/>
</dbReference>
<feature type="transmembrane region" description="Helical" evidence="8">
    <location>
        <begin position="186"/>
        <end position="206"/>
    </location>
</feature>
<keyword evidence="3" id="KW-0808">Transferase</keyword>
<evidence type="ECO:0000256" key="2">
    <source>
        <dbReference type="ARBA" id="ARBA00022475"/>
    </source>
</evidence>
<dbReference type="Proteomes" id="UP001595814">
    <property type="component" value="Unassembled WGS sequence"/>
</dbReference>
<evidence type="ECO:0000313" key="9">
    <source>
        <dbReference type="EMBL" id="MFC4095822.1"/>
    </source>
</evidence>
<gene>
    <name evidence="9" type="ORF">ACFOUT_08045</name>
</gene>
<dbReference type="PROSITE" id="PS01348">
    <property type="entry name" value="MRAY_2"/>
    <property type="match status" value="1"/>
</dbReference>
<keyword evidence="4 8" id="KW-0812">Transmembrane</keyword>
<comment type="subcellular location">
    <subcellularLocation>
        <location evidence="1">Cell membrane</location>
        <topology evidence="1">Multi-pass membrane protein</topology>
    </subcellularLocation>
</comment>
<sequence length="416" mass="47009">MFFLETAILIFIGVFLLTYLTIPKIIKVVEYKRLMDDPNQRSSHSTRTPTLGGVAFFYTLVLALFFIRGRDIYDEVMHIIPGLTILFIMGLKDDLVVISPGTKLLAQVFAIIFVLTNPSFTIHSLNGFLNINEIPYYLYLIIGGFMMLTIINSYNLIDGIDGLASVVGMVIMVIYTTIFYMTEEYFFALVSITMNASLMAFLGFNLSSDKKIFMGDTGSLIVGFIISVLTLKFLALRPVAYTDLPFLLENAPLIAISILIVPLFDTARVFAIRIANKKGPFSPDRNHTHHVLIDYWGLSHKQASFIIGCFNLLFVMLFIVLGSTAKNLGMVIMLVSVVIILGYIFFKYNYNFATLKQKILLRRKVEKLKSRVEDKSGKKKKSLKSESQKTNSSGIRPVNGENRMEDRKEKHSIDSE</sequence>
<feature type="transmembrane region" description="Helical" evidence="8">
    <location>
        <begin position="303"/>
        <end position="322"/>
    </location>
</feature>
<dbReference type="EMBL" id="JBHSAW010000004">
    <property type="protein sequence ID" value="MFC4095822.1"/>
    <property type="molecule type" value="Genomic_DNA"/>
</dbReference>
<evidence type="ECO:0000256" key="4">
    <source>
        <dbReference type="ARBA" id="ARBA00022692"/>
    </source>
</evidence>
<feature type="transmembrane region" description="Helical" evidence="8">
    <location>
        <begin position="251"/>
        <end position="271"/>
    </location>
</feature>
<accession>A0ABV8JLV9</accession>
<feature type="compositionally biased region" description="Basic and acidic residues" evidence="7">
    <location>
        <begin position="402"/>
        <end position="416"/>
    </location>
</feature>
<protein>
    <submittedName>
        <fullName evidence="9">Glycosyltransferase family 4 protein</fullName>
    </submittedName>
</protein>
<keyword evidence="10" id="KW-1185">Reference proteome</keyword>
<evidence type="ECO:0000256" key="6">
    <source>
        <dbReference type="ARBA" id="ARBA00023136"/>
    </source>
</evidence>
<organism evidence="9 10">
    <name type="scientific">Euzebyella saccharophila</name>
    <dbReference type="NCBI Taxonomy" id="679664"/>
    <lineage>
        <taxon>Bacteria</taxon>
        <taxon>Pseudomonadati</taxon>
        <taxon>Bacteroidota</taxon>
        <taxon>Flavobacteriia</taxon>
        <taxon>Flavobacteriales</taxon>
        <taxon>Flavobacteriaceae</taxon>
        <taxon>Euzebyella</taxon>
    </lineage>
</organism>
<keyword evidence="6 8" id="KW-0472">Membrane</keyword>
<dbReference type="RefSeq" id="WP_192460529.1">
    <property type="nucleotide sequence ID" value="NZ_JACYFJ010000001.1"/>
</dbReference>
<name>A0ABV8JLV9_9FLAO</name>
<reference evidence="10" key="1">
    <citation type="journal article" date="2019" name="Int. J. Syst. Evol. Microbiol.">
        <title>The Global Catalogue of Microorganisms (GCM) 10K type strain sequencing project: providing services to taxonomists for standard genome sequencing and annotation.</title>
        <authorList>
            <consortium name="The Broad Institute Genomics Platform"/>
            <consortium name="The Broad Institute Genome Sequencing Center for Infectious Disease"/>
            <person name="Wu L."/>
            <person name="Ma J."/>
        </authorList>
    </citation>
    <scope>NUCLEOTIDE SEQUENCE [LARGE SCALE GENOMIC DNA]</scope>
    <source>
        <strain evidence="10">CECT 7477</strain>
    </source>
</reference>
<feature type="transmembrane region" description="Helical" evidence="8">
    <location>
        <begin position="134"/>
        <end position="151"/>
    </location>
</feature>
<keyword evidence="5 8" id="KW-1133">Transmembrane helix</keyword>
<feature type="transmembrane region" description="Helical" evidence="8">
    <location>
        <begin position="163"/>
        <end position="180"/>
    </location>
</feature>
<evidence type="ECO:0000313" key="10">
    <source>
        <dbReference type="Proteomes" id="UP001595814"/>
    </source>
</evidence>
<evidence type="ECO:0000256" key="8">
    <source>
        <dbReference type="SAM" id="Phobius"/>
    </source>
</evidence>
<evidence type="ECO:0000256" key="1">
    <source>
        <dbReference type="ARBA" id="ARBA00004651"/>
    </source>
</evidence>
<feature type="transmembrane region" description="Helical" evidence="8">
    <location>
        <begin position="6"/>
        <end position="29"/>
    </location>
</feature>